<dbReference type="PaxDb" id="3880-AES74740"/>
<keyword evidence="1" id="KW-0732">Signal</keyword>
<dbReference type="EMBL" id="CM001222">
    <property type="protein sequence ID" value="AES74740.1"/>
    <property type="molecule type" value="Genomic_DNA"/>
</dbReference>
<feature type="domain" description="Neprosin PEP catalytic" evidence="2">
    <location>
        <begin position="157"/>
        <end position="410"/>
    </location>
</feature>
<sequence>MEKYKVAIMLLWAFFVAGAISLSETEIEAKLKLHNRPAVKTIKSENGDIIDCVDIYKQPAFDHPVLKNHTIQKIPTFFKKSQHSSIKYTSKNNFKLSQTWHKSGRCPKGTVPIRRIQKQDLLRAATLDRFGLKQSSSFVNSKNTTISNFSKLSGSSNVVSEDHSGVHLATSGSNFIGAEADINVWNPKVDLPDDSTTAQIWLKAGNGNEFESIEAGWMVNPGLYGNHDTRLFSYWTTDSYKSTGCFDLTCSGFVQTSNTVALGGGINPISSDSGTQYELNIGIYLDEVGHWWLKENHDIPIGYWPVELFTSLKHSATLVQWGGQVFSSQVKKSPHTKTQMGSGHLADEKYGHACYMRNIRIKDNSLMLKYPESINVASQEPNCYSAFNDEDVQEPTFYFGGPGQSSPSCP</sequence>
<dbReference type="AlphaFoldDB" id="G7KKW9"/>
<dbReference type="PROSITE" id="PS52045">
    <property type="entry name" value="NEPROSIN_PEP_CD"/>
    <property type="match status" value="1"/>
</dbReference>
<name>G7KKW9_MEDTR</name>
<dbReference type="EnsemblPlants" id="AES74740">
    <property type="protein sequence ID" value="AES74740"/>
    <property type="gene ID" value="MTR_6g012620"/>
</dbReference>
<dbReference type="STRING" id="3880.G7KKW9"/>
<organism evidence="3 5">
    <name type="scientific">Medicago truncatula</name>
    <name type="common">Barrel medic</name>
    <name type="synonym">Medicago tribuloides</name>
    <dbReference type="NCBI Taxonomy" id="3880"/>
    <lineage>
        <taxon>Eukaryota</taxon>
        <taxon>Viridiplantae</taxon>
        <taxon>Streptophyta</taxon>
        <taxon>Embryophyta</taxon>
        <taxon>Tracheophyta</taxon>
        <taxon>Spermatophyta</taxon>
        <taxon>Magnoliopsida</taxon>
        <taxon>eudicotyledons</taxon>
        <taxon>Gunneridae</taxon>
        <taxon>Pentapetalae</taxon>
        <taxon>rosids</taxon>
        <taxon>fabids</taxon>
        <taxon>Fabales</taxon>
        <taxon>Fabaceae</taxon>
        <taxon>Papilionoideae</taxon>
        <taxon>50 kb inversion clade</taxon>
        <taxon>NPAAA clade</taxon>
        <taxon>Hologalegina</taxon>
        <taxon>IRL clade</taxon>
        <taxon>Trifolieae</taxon>
        <taxon>Medicago</taxon>
    </lineage>
</organism>
<dbReference type="Pfam" id="PF03080">
    <property type="entry name" value="Neprosin"/>
    <property type="match status" value="1"/>
</dbReference>
<evidence type="ECO:0000313" key="5">
    <source>
        <dbReference type="Proteomes" id="UP000002051"/>
    </source>
</evidence>
<dbReference type="Pfam" id="PF14365">
    <property type="entry name" value="Neprosin_AP"/>
    <property type="match status" value="1"/>
</dbReference>
<accession>G7KKW9</accession>
<dbReference type="InterPro" id="IPR053168">
    <property type="entry name" value="Glutamic_endopeptidase"/>
</dbReference>
<dbReference type="PANTHER" id="PTHR31589:SF2">
    <property type="entry name" value="ASLB (DUF239)-RELATED"/>
    <property type="match status" value="1"/>
</dbReference>
<reference evidence="3 5" key="1">
    <citation type="journal article" date="2011" name="Nature">
        <title>The Medicago genome provides insight into the evolution of rhizobial symbioses.</title>
        <authorList>
            <person name="Young N.D."/>
            <person name="Debelle F."/>
            <person name="Oldroyd G.E."/>
            <person name="Geurts R."/>
            <person name="Cannon S.B."/>
            <person name="Udvardi M.K."/>
            <person name="Benedito V.A."/>
            <person name="Mayer K.F."/>
            <person name="Gouzy J."/>
            <person name="Schoof H."/>
            <person name="Van de Peer Y."/>
            <person name="Proost S."/>
            <person name="Cook D.R."/>
            <person name="Meyers B.C."/>
            <person name="Spannagl M."/>
            <person name="Cheung F."/>
            <person name="De Mita S."/>
            <person name="Krishnakumar V."/>
            <person name="Gundlach H."/>
            <person name="Zhou S."/>
            <person name="Mudge J."/>
            <person name="Bharti A.K."/>
            <person name="Murray J.D."/>
            <person name="Naoumkina M.A."/>
            <person name="Rosen B."/>
            <person name="Silverstein K.A."/>
            <person name="Tang H."/>
            <person name="Rombauts S."/>
            <person name="Zhao P.X."/>
            <person name="Zhou P."/>
            <person name="Barbe V."/>
            <person name="Bardou P."/>
            <person name="Bechner M."/>
            <person name="Bellec A."/>
            <person name="Berger A."/>
            <person name="Berges H."/>
            <person name="Bidwell S."/>
            <person name="Bisseling T."/>
            <person name="Choisne N."/>
            <person name="Couloux A."/>
            <person name="Denny R."/>
            <person name="Deshpande S."/>
            <person name="Dai X."/>
            <person name="Doyle J.J."/>
            <person name="Dudez A.M."/>
            <person name="Farmer A.D."/>
            <person name="Fouteau S."/>
            <person name="Franken C."/>
            <person name="Gibelin C."/>
            <person name="Gish J."/>
            <person name="Goldstein S."/>
            <person name="Gonzalez A.J."/>
            <person name="Green P.J."/>
            <person name="Hallab A."/>
            <person name="Hartog M."/>
            <person name="Hua A."/>
            <person name="Humphray S.J."/>
            <person name="Jeong D.H."/>
            <person name="Jing Y."/>
            <person name="Jocker A."/>
            <person name="Kenton S.M."/>
            <person name="Kim D.J."/>
            <person name="Klee K."/>
            <person name="Lai H."/>
            <person name="Lang C."/>
            <person name="Lin S."/>
            <person name="Macmil S.L."/>
            <person name="Magdelenat G."/>
            <person name="Matthews L."/>
            <person name="McCorrison J."/>
            <person name="Monaghan E.L."/>
            <person name="Mun J.H."/>
            <person name="Najar F.Z."/>
            <person name="Nicholson C."/>
            <person name="Noirot C."/>
            <person name="O'Bleness M."/>
            <person name="Paule C.R."/>
            <person name="Poulain J."/>
            <person name="Prion F."/>
            <person name="Qin B."/>
            <person name="Qu C."/>
            <person name="Retzel E.F."/>
            <person name="Riddle C."/>
            <person name="Sallet E."/>
            <person name="Samain S."/>
            <person name="Samson N."/>
            <person name="Sanders I."/>
            <person name="Saurat O."/>
            <person name="Scarpelli C."/>
            <person name="Schiex T."/>
            <person name="Segurens B."/>
            <person name="Severin A.J."/>
            <person name="Sherrier D.J."/>
            <person name="Shi R."/>
            <person name="Sims S."/>
            <person name="Singer S.R."/>
            <person name="Sinharoy S."/>
            <person name="Sterck L."/>
            <person name="Viollet A."/>
            <person name="Wang B.B."/>
            <person name="Wang K."/>
            <person name="Wang M."/>
            <person name="Wang X."/>
            <person name="Warfsmann J."/>
            <person name="Weissenbach J."/>
            <person name="White D.D."/>
            <person name="White J.D."/>
            <person name="Wiley G.B."/>
            <person name="Wincker P."/>
            <person name="Xing Y."/>
            <person name="Yang L."/>
            <person name="Yao Z."/>
            <person name="Ying F."/>
            <person name="Zhai J."/>
            <person name="Zhou L."/>
            <person name="Zuber A."/>
            <person name="Denarie J."/>
            <person name="Dixon R.A."/>
            <person name="May G.D."/>
            <person name="Schwartz D.C."/>
            <person name="Rogers J."/>
            <person name="Quetier F."/>
            <person name="Town C.D."/>
            <person name="Roe B.A."/>
        </authorList>
    </citation>
    <scope>NUCLEOTIDE SEQUENCE [LARGE SCALE GENOMIC DNA]</scope>
    <source>
        <strain evidence="3">A17</strain>
        <strain evidence="4 5">cv. Jemalong A17</strain>
    </source>
</reference>
<dbReference type="InterPro" id="IPR004314">
    <property type="entry name" value="Neprosin"/>
</dbReference>
<feature type="chain" id="PRO_5014573699" evidence="1">
    <location>
        <begin position="22"/>
        <end position="410"/>
    </location>
</feature>
<dbReference type="eggNOG" id="ENOG502QRGN">
    <property type="taxonomic scope" value="Eukaryota"/>
</dbReference>
<dbReference type="InterPro" id="IPR025521">
    <property type="entry name" value="Neprosin_propep"/>
</dbReference>
<evidence type="ECO:0000313" key="3">
    <source>
        <dbReference type="EMBL" id="AES74740.1"/>
    </source>
</evidence>
<gene>
    <name evidence="3" type="ordered locus">MTR_6g012620</name>
</gene>
<dbReference type="PANTHER" id="PTHR31589">
    <property type="entry name" value="PROTEIN, PUTATIVE (DUF239)-RELATED-RELATED"/>
    <property type="match status" value="1"/>
</dbReference>
<keyword evidence="5" id="KW-1185">Reference proteome</keyword>
<dbReference type="HOGENOM" id="CLU_030538_1_1_1"/>
<dbReference type="OrthoDB" id="1858978at2759"/>
<dbReference type="Proteomes" id="UP000002051">
    <property type="component" value="Chromosome 6"/>
</dbReference>
<protein>
    <submittedName>
        <fullName evidence="3">Carboxyl-terminal peptidase</fullName>
    </submittedName>
</protein>
<reference evidence="3 5" key="2">
    <citation type="journal article" date="2014" name="BMC Genomics">
        <title>An improved genome release (version Mt4.0) for the model legume Medicago truncatula.</title>
        <authorList>
            <person name="Tang H."/>
            <person name="Krishnakumar V."/>
            <person name="Bidwell S."/>
            <person name="Rosen B."/>
            <person name="Chan A."/>
            <person name="Zhou S."/>
            <person name="Gentzbittel L."/>
            <person name="Childs K.L."/>
            <person name="Yandell M."/>
            <person name="Gundlach H."/>
            <person name="Mayer K.F."/>
            <person name="Schwartz D.C."/>
            <person name="Town C.D."/>
        </authorList>
    </citation>
    <scope>GENOME REANNOTATION</scope>
    <source>
        <strain evidence="4 5">cv. Jemalong A17</strain>
    </source>
</reference>
<feature type="signal peptide" evidence="1">
    <location>
        <begin position="1"/>
        <end position="21"/>
    </location>
</feature>
<evidence type="ECO:0000259" key="2">
    <source>
        <dbReference type="PROSITE" id="PS52045"/>
    </source>
</evidence>
<dbReference type="Gene3D" id="3.90.1320.10">
    <property type="entry name" value="Outer-capsid protein sigma 3, large lobe"/>
    <property type="match status" value="1"/>
</dbReference>
<evidence type="ECO:0000313" key="4">
    <source>
        <dbReference type="EnsemblPlants" id="AES74740"/>
    </source>
</evidence>
<reference evidence="4" key="3">
    <citation type="submission" date="2015-04" db="UniProtKB">
        <authorList>
            <consortium name="EnsemblPlants"/>
        </authorList>
    </citation>
    <scope>IDENTIFICATION</scope>
    <source>
        <strain evidence="4">cv. Jemalong A17</strain>
    </source>
</reference>
<proteinExistence type="predicted"/>
<dbReference type="OMA" id="SSGHEQY"/>
<evidence type="ECO:0000256" key="1">
    <source>
        <dbReference type="SAM" id="SignalP"/>
    </source>
</evidence>